<keyword evidence="10 17" id="KW-1133">Transmembrane helix</keyword>
<feature type="binding site" evidence="14">
    <location>
        <position position="2133"/>
    </location>
    <ligand>
        <name>ATP</name>
        <dbReference type="ChEBI" id="CHEBI:30616"/>
    </ligand>
</feature>
<dbReference type="GO" id="GO:0005886">
    <property type="term" value="C:plasma membrane"/>
    <property type="evidence" value="ECO:0007669"/>
    <property type="project" value="TreeGrafter"/>
</dbReference>
<dbReference type="InterPro" id="IPR032630">
    <property type="entry name" value="P_typ_ATPase_c"/>
</dbReference>
<evidence type="ECO:0000256" key="11">
    <source>
        <dbReference type="ARBA" id="ARBA00023136"/>
    </source>
</evidence>
<dbReference type="OMA" id="FYVAVWS"/>
<dbReference type="STRING" id="31234.E3NIL0"/>
<comment type="similarity">
    <text evidence="2">Belongs to the cation transport ATPase (P-type) (TC 3.A.3) family. Type IV subfamily.</text>
</comment>
<dbReference type="Gene3D" id="2.70.150.10">
    <property type="entry name" value="Calcium-transporting ATPase, cytoplasmic transduction domain A"/>
    <property type="match status" value="1"/>
</dbReference>
<dbReference type="NCBIfam" id="TIGR01652">
    <property type="entry name" value="ATPase-Plipid"/>
    <property type="match status" value="2"/>
</dbReference>
<feature type="binding site" evidence="14">
    <location>
        <position position="1853"/>
    </location>
    <ligand>
        <name>ATP</name>
        <dbReference type="ChEBI" id="CHEBI:30616"/>
    </ligand>
</feature>
<feature type="binding site" evidence="15">
    <location>
        <position position="2130"/>
    </location>
    <ligand>
        <name>Mg(2+)</name>
        <dbReference type="ChEBI" id="CHEBI:18420"/>
    </ligand>
</feature>
<evidence type="ECO:0000256" key="17">
    <source>
        <dbReference type="SAM" id="Phobius"/>
    </source>
</evidence>
<dbReference type="FunFam" id="3.40.50.1000:FF:000454">
    <property type="entry name" value="Phospholipid-transporting ATPase"/>
    <property type="match status" value="1"/>
</dbReference>
<dbReference type="GO" id="GO:0140326">
    <property type="term" value="F:ATPase-coupled intramembrane lipid transporter activity"/>
    <property type="evidence" value="ECO:0007669"/>
    <property type="project" value="UniProtKB-EC"/>
</dbReference>
<feature type="transmembrane region" description="Helical" evidence="17">
    <location>
        <begin position="774"/>
        <end position="795"/>
    </location>
</feature>
<keyword evidence="9" id="KW-1278">Translocase</keyword>
<feature type="binding site" evidence="14">
    <location>
        <position position="1795"/>
    </location>
    <ligand>
        <name>ATP</name>
        <dbReference type="ChEBI" id="CHEBI:30616"/>
    </ligand>
</feature>
<feature type="binding site" evidence="14">
    <location>
        <position position="1754"/>
    </location>
    <ligand>
        <name>ATP</name>
        <dbReference type="ChEBI" id="CHEBI:30616"/>
    </ligand>
</feature>
<dbReference type="EC" id="7.6.2.1" evidence="3"/>
<dbReference type="GO" id="GO:0005802">
    <property type="term" value="C:trans-Golgi network"/>
    <property type="evidence" value="ECO:0007669"/>
    <property type="project" value="TreeGrafter"/>
</dbReference>
<feature type="transmembrane region" description="Helical" evidence="17">
    <location>
        <begin position="2261"/>
        <end position="2287"/>
    </location>
</feature>
<feature type="transmembrane region" description="Helical" evidence="17">
    <location>
        <begin position="816"/>
        <end position="842"/>
    </location>
</feature>
<dbReference type="NCBIfam" id="TIGR01494">
    <property type="entry name" value="ATPase_P-type"/>
    <property type="match status" value="2"/>
</dbReference>
<evidence type="ECO:0000256" key="14">
    <source>
        <dbReference type="PIRSR" id="PIRSR606539-2"/>
    </source>
</evidence>
<feature type="binding site" evidence="15">
    <location>
        <position position="2134"/>
    </location>
    <ligand>
        <name>Mg(2+)</name>
        <dbReference type="ChEBI" id="CHEBI:18420"/>
    </ligand>
</feature>
<dbReference type="GO" id="GO:0000287">
    <property type="term" value="F:magnesium ion binding"/>
    <property type="evidence" value="ECO:0007669"/>
    <property type="project" value="InterPro"/>
</dbReference>
<evidence type="ECO:0000256" key="8">
    <source>
        <dbReference type="ARBA" id="ARBA00022842"/>
    </source>
</evidence>
<feature type="binding site" evidence="14">
    <location>
        <position position="1639"/>
    </location>
    <ligand>
        <name>ATP</name>
        <dbReference type="ChEBI" id="CHEBI:30616"/>
    </ligand>
</feature>
<feature type="transmembrane region" description="Helical" evidence="17">
    <location>
        <begin position="163"/>
        <end position="188"/>
    </location>
</feature>
<dbReference type="EMBL" id="DS268704">
    <property type="protein sequence ID" value="EFO99036.1"/>
    <property type="molecule type" value="Genomic_DNA"/>
</dbReference>
<evidence type="ECO:0000256" key="7">
    <source>
        <dbReference type="ARBA" id="ARBA00022840"/>
    </source>
</evidence>
<dbReference type="SUPFAM" id="SSF56784">
    <property type="entry name" value="HAD-like"/>
    <property type="match status" value="2"/>
</dbReference>
<comment type="catalytic activity">
    <reaction evidence="12">
        <text>ATP + H2O + phospholipidSide 1 = ADP + phosphate + phospholipidSide 2.</text>
        <dbReference type="EC" id="7.6.2.1"/>
    </reaction>
</comment>
<dbReference type="PANTHER" id="PTHR24092">
    <property type="entry name" value="PROBABLE PHOSPHOLIPID-TRANSPORTING ATPASE"/>
    <property type="match status" value="1"/>
</dbReference>
<feature type="compositionally biased region" description="Low complexity" evidence="16">
    <location>
        <begin position="1058"/>
        <end position="1072"/>
    </location>
</feature>
<dbReference type="Pfam" id="PF16212">
    <property type="entry name" value="PhoLip_ATPase_C"/>
    <property type="match status" value="2"/>
</dbReference>
<feature type="domain" description="P-type ATPase N-terminal" evidence="18">
    <location>
        <begin position="1267"/>
        <end position="1317"/>
    </location>
</feature>
<feature type="binding site" evidence="15">
    <location>
        <position position="1639"/>
    </location>
    <ligand>
        <name>Mg(2+)</name>
        <dbReference type="ChEBI" id="CHEBI:18420"/>
    </ligand>
</feature>
<feature type="transmembrane region" description="Helical" evidence="17">
    <location>
        <begin position="2384"/>
        <end position="2406"/>
    </location>
</feature>
<organism evidence="21">
    <name type="scientific">Caenorhabditis remanei</name>
    <name type="common">Caenorhabditis vulgaris</name>
    <dbReference type="NCBI Taxonomy" id="31234"/>
    <lineage>
        <taxon>Eukaryota</taxon>
        <taxon>Metazoa</taxon>
        <taxon>Ecdysozoa</taxon>
        <taxon>Nematoda</taxon>
        <taxon>Chromadorea</taxon>
        <taxon>Rhabditida</taxon>
        <taxon>Rhabditina</taxon>
        <taxon>Rhabditomorpha</taxon>
        <taxon>Rhabditoidea</taxon>
        <taxon>Rhabditidae</taxon>
        <taxon>Peloderinae</taxon>
        <taxon>Caenorhabditis</taxon>
    </lineage>
</organism>
<evidence type="ECO:0000256" key="10">
    <source>
        <dbReference type="ARBA" id="ARBA00022989"/>
    </source>
</evidence>
<feature type="active site" description="4-aspartylphosphate intermediate" evidence="13">
    <location>
        <position position="1639"/>
    </location>
</feature>
<dbReference type="GO" id="GO:0016887">
    <property type="term" value="F:ATP hydrolysis activity"/>
    <property type="evidence" value="ECO:0007669"/>
    <property type="project" value="InterPro"/>
</dbReference>
<feature type="binding site" evidence="14">
    <location>
        <position position="1934"/>
    </location>
    <ligand>
        <name>ATP</name>
        <dbReference type="ChEBI" id="CHEBI:30616"/>
    </ligand>
</feature>
<dbReference type="FunFam" id="3.40.1110.10:FF:000107">
    <property type="entry name" value="Phospholipid-transporting ATPase"/>
    <property type="match status" value="2"/>
</dbReference>
<dbReference type="CDD" id="cd02073">
    <property type="entry name" value="P-type_ATPase_APLT_Dnf-like"/>
    <property type="match status" value="2"/>
</dbReference>
<feature type="binding site" evidence="14">
    <location>
        <position position="2104"/>
    </location>
    <ligand>
        <name>ATP</name>
        <dbReference type="ChEBI" id="CHEBI:30616"/>
    </ligand>
</feature>
<sequence>MELDGETNLKNRGAMSCTQVMGDDLDGITRFDGEVVCEPPNNKLDKFQGKLIWNNQEYGITNDNILLRGCILKNTRWCYGVVVFAGKDTKLMMNSGKTKFKRTSLDRFLNILIVGIVLFLIAMCLICTILCAVWEYQTGRYFTVYLPWDDVVPNPEQRGGRQIALIAFLQFFSYVILLNTVVPISLYVSVEIIRFIHSLWINYDTKMYYENGEKSVPAKAHTTTLNEELGQVQYVFSDKTGTLTQNIMTFNKCTINGISYGDVYDNKGEIVEPSDRTPSLDFSWNSSSESTFKFYDKNLMDATKRQVQEIDLFWRLLALCHTVMPERDKGQLVYQAQSPDEHALTSAARNFGYVFRARTPQSITIEVMGKEETHDLLSILDFNNDRKRMSVIVRGSDGKIRLYCKGADMMIMQRIHPSTSQIMRTSTNTHLADFANIGLRTLCLAYKDIDPGYFSDWEERVKKAGTAMQNREAGIDALYEEMERDLILIGATAIEDKLQDGVPEAIARLSEANIKIWVLTGDKTETAINIAYSCRLLTDETKEIVVVDGQTESEVEVQLKDTRNTFEQILALPSPGGVGSKPRIEIETIHEDSDIVSSARSMDRNIVTPDLKSAEMAEQDSGGVALVINGDSLAFALGPRLERTFLEVACMCNAVICCRVTPLQKAQVVDLVKRNKKAVTLSIGDGANDVSMIKTAHIGVGISGQEGMQAVLASDYSIGQFKYLERLLLVHGRWSYIRMAKFLRYFFYKNFAFTLTMFWYSFFCGYSAQTVFDAILIACYNLFFTALPVLAMGSLDQDVDDHYSLRYPKLYLPGQFNLFFNMRIFIYSVLHGMFSSLVIFFIPYGAFYNAAASSGKDLDDYSSLAFTTFTALVVVVTGQIAFDTAYWTAISHFVIWGSLVLYFFVCFLLYEWLPVSWIVKTSSSISFGVVYRTMVTPHFWFSLLMVSVVLLLPVMLNRFFWLDTHPSFADRLRIRRKMGKKPSTKDDKKTAFKRTAATRRSVRGSLRSGYAFSHSQGFGELILKGKLFKNVENLRGKNSSGSKIHPTSDDYQPILVSSVPESSEGSSSGTPSMHLPIGKHPENVPHTLNVNTEDWKKPTKSSKSGDGGGMFSWLPCCAIKSKKKNAPTKRWLRPNDREYNAQFKYADNLIKTSKYNIITFIPQNLFEHIQRIANFYFLVLMILQVKEKPTKSSKSGGGGGMFSWLPCCASTSKEKNAPTERRLRANDREYNAQFKYASNFFLNFQLEATMVLYEKIIHISCTFLPYDNLIKTSKYNIITFIPQNLFEQFQRIANFYFLVLMILQFIPQISSISWYSTAVPLVIVLAFSAIKDGYDDVQRHVSDRNVNGRKSYVVRNGSLCEEDWSNVKVGDVIRMMSNQFVAADLLLLSTSEPYGVCFIETMELDGETNLKNRGAMSCTQVMGDDLDGITRFDGEVVCEPPNNKLDKFQGKLIWNNQEYGITNDNILLRGCILKNTRWCYGVVVFAGKDTKLMMNSGKTKFKRTSLDRFLNILIVGIVLFLIAMCLICTILCAVWEYQTGRYFTVYLPWDDVVPNPEQRGGRQIALIAFLQFFSYVILLNTVVPISLYVSVEIIRFIHSLWINYDTKMYYENGEKSVPAKAHTTTLNEELGQVQYVFSDKTGTLTQNIMTFNKCTINGISYGDVYDNKGEIVEPSDVSDFSFNLTFNHRTPSLDFSWNSSSESTFKFYDKNLMDATKRQVQEIDLFWRLLALCHTVMPERDKGQLVYQAQSPDEHALTSAARNFGYVFRARTPQSITIEVMGKEETHDLLSILDFNNDRKRMSVIVRGSDGKIRLYCKGADMMIMQRIHPSTSQIMRTSTNTHLADFANIGLRTLCLAYKDIDPGYFSDWEERVKKAGTGMQNREAGIDALYEEMERDLILIGATAIEDKLQDGVPEAIARLSEANIKIWVLTGDKTETAINIAYSCRLLTDETKEIVVVDGQTESEVEVQLKDTRNTFEQILALKRCPKEFRRSDEVDTYINEIIHLLDSMEKSTTPSPGGVGSKPRIEIETIHEDSDIVSSARSMDRNIVTPDLKSAEMAEQDSGGVALVINGDSLAFALGPRLERTFLEVACMCNAVICCRVTPLQKAQVVDLVKRNKKAVTLSIGDGANDVSMIKTAHIGVGISGQEGMQAVLASDYSIGQFKYLERLLLVHGRWSYIRMAKFLRYFFYKNFAFTLTMFWYSFFCGYSAQTVFDAILIACYNLFFTALPVLAMGSLDQDVDDHYSLRYPKLYLPGQFNLFFNMRIFIYSVLHGMFSSLVIFFIPYGAFYNAAASSGKDLDDYSSLAFTTFTALVVVVTGQIAFDTAYWTAISHFVIWGSLVLYFFVCFLLYEWLPVSWIVKTSSSISFGVVYRTMVTPHFWFSLLMVSVVLLLPVMLNRFFWLDTHPSFADRLRIRRKMGKKPSTKDDKKTAFKRTAATRRSVRGSLRSGYAFSHSQGFGELILKGKLFKNVENLRGKNNSGSKIHPTSDDYQPILVSSVPESSEGSSSGTPSMHLPIGKHPENVPHTLNVNTEDWSHSDFRPSYAKEPSPLQGTVIRGDGRRQRAISRETQV</sequence>
<feature type="domain" description="P-type ATPase N-terminal" evidence="18">
    <location>
        <begin position="1135"/>
        <end position="1185"/>
    </location>
</feature>
<dbReference type="GO" id="GO:0005524">
    <property type="term" value="F:ATP binding"/>
    <property type="evidence" value="ECO:0007669"/>
    <property type="project" value="UniProtKB-KW"/>
</dbReference>
<feature type="transmembrane region" description="Helical" evidence="17">
    <location>
        <begin position="746"/>
        <end position="768"/>
    </location>
</feature>
<dbReference type="FunCoup" id="E3NIL0">
    <property type="interactions" value="1272"/>
</dbReference>
<dbReference type="InterPro" id="IPR036412">
    <property type="entry name" value="HAD-like_sf"/>
</dbReference>
<dbReference type="InterPro" id="IPR032631">
    <property type="entry name" value="P-type_ATPase_N"/>
</dbReference>
<dbReference type="PANTHER" id="PTHR24092:SF190">
    <property type="entry name" value="PHOSPHOLIPID-TRANSPORTING ATPASE"/>
    <property type="match status" value="1"/>
</dbReference>
<evidence type="ECO:0000256" key="3">
    <source>
        <dbReference type="ARBA" id="ARBA00012189"/>
    </source>
</evidence>
<evidence type="ECO:0000256" key="5">
    <source>
        <dbReference type="ARBA" id="ARBA00022723"/>
    </source>
</evidence>
<feature type="transmembrane region" description="Helical" evidence="17">
    <location>
        <begin position="2219"/>
        <end position="2240"/>
    </location>
</feature>
<keyword evidence="8 15" id="KW-0460">Magnesium</keyword>
<feature type="binding site" evidence="14">
    <location>
        <position position="1933"/>
    </location>
    <ligand>
        <name>ATP</name>
        <dbReference type="ChEBI" id="CHEBI:30616"/>
    </ligand>
</feature>
<dbReference type="SFLD" id="SFLDS00003">
    <property type="entry name" value="Haloacid_Dehalogenase"/>
    <property type="match status" value="2"/>
</dbReference>
<dbReference type="InterPro" id="IPR023298">
    <property type="entry name" value="ATPase_P-typ_TM_dom_sf"/>
</dbReference>
<dbReference type="InterPro" id="IPR023299">
    <property type="entry name" value="ATPase_P-typ_cyto_dom_N"/>
</dbReference>
<feature type="transmembrane region" description="Helical" evidence="17">
    <location>
        <begin position="1509"/>
        <end position="1537"/>
    </location>
</feature>
<dbReference type="SUPFAM" id="SSF81660">
    <property type="entry name" value="Metal cation-transporting ATPase, ATP-binding domain N"/>
    <property type="match status" value="2"/>
</dbReference>
<dbReference type="InterPro" id="IPR018303">
    <property type="entry name" value="ATPase_P-typ_P_site"/>
</dbReference>
<feature type="transmembrane region" description="Helical" evidence="17">
    <location>
        <begin position="2191"/>
        <end position="2213"/>
    </location>
</feature>
<dbReference type="Proteomes" id="UP000008281">
    <property type="component" value="Unassembled WGS sequence"/>
</dbReference>
<dbReference type="InterPro" id="IPR006539">
    <property type="entry name" value="P-type_ATPase_IV"/>
</dbReference>
<dbReference type="GO" id="GO:0045332">
    <property type="term" value="P:phospholipid translocation"/>
    <property type="evidence" value="ECO:0007669"/>
    <property type="project" value="TreeGrafter"/>
</dbReference>
<dbReference type="SFLD" id="SFLDG00002">
    <property type="entry name" value="C1.7:_P-type_atpase_like"/>
    <property type="match status" value="2"/>
</dbReference>
<keyword evidence="11 17" id="KW-0472">Membrane</keyword>
<evidence type="ECO:0000256" key="15">
    <source>
        <dbReference type="PIRSR" id="PIRSR606539-3"/>
    </source>
</evidence>
<dbReference type="Pfam" id="PF16209">
    <property type="entry name" value="PhoLip_ATPase_N"/>
    <property type="match status" value="2"/>
</dbReference>
<dbReference type="GO" id="GO:0007030">
    <property type="term" value="P:Golgi organization"/>
    <property type="evidence" value="ECO:0007669"/>
    <property type="project" value="TreeGrafter"/>
</dbReference>
<dbReference type="HOGENOM" id="CLU_228005_0_0_1"/>
<keyword evidence="5 15" id="KW-0479">Metal-binding</keyword>
<dbReference type="eggNOG" id="KOG0206">
    <property type="taxonomic scope" value="Eukaryota"/>
</dbReference>
<name>E3NIL0_CAERE</name>
<comment type="cofactor">
    <cofactor evidence="15">
        <name>Mg(2+)</name>
        <dbReference type="ChEBI" id="CHEBI:18420"/>
    </cofactor>
</comment>
<evidence type="ECO:0000256" key="12">
    <source>
        <dbReference type="ARBA" id="ARBA00034036"/>
    </source>
</evidence>
<keyword evidence="21" id="KW-1185">Reference proteome</keyword>
<comment type="subcellular location">
    <subcellularLocation>
        <location evidence="1">Membrane</location>
        <topology evidence="1">Multi-pass membrane protein</topology>
    </subcellularLocation>
</comment>
<feature type="transmembrane region" description="Helical" evidence="17">
    <location>
        <begin position="862"/>
        <end position="882"/>
    </location>
</feature>
<evidence type="ECO:0000256" key="13">
    <source>
        <dbReference type="PIRSR" id="PIRSR606539-1"/>
    </source>
</evidence>
<feature type="domain" description="P-type ATPase C-terminal" evidence="19">
    <location>
        <begin position="2156"/>
        <end position="2406"/>
    </location>
</feature>
<dbReference type="SUPFAM" id="SSF81653">
    <property type="entry name" value="Calcium ATPase, transduction domain A"/>
    <property type="match status" value="1"/>
</dbReference>
<accession>E3NIL0</accession>
<reference evidence="20" key="1">
    <citation type="submission" date="2007-07" db="EMBL/GenBank/DDBJ databases">
        <title>PCAP assembly of the Caenorhabditis remanei genome.</title>
        <authorList>
            <consortium name="The Caenorhabditis remanei Sequencing Consortium"/>
            <person name="Wilson R.K."/>
        </authorList>
    </citation>
    <scope>NUCLEOTIDE SEQUENCE [LARGE SCALE GENOMIC DNA]</scope>
    <source>
        <strain evidence="20">PB4641</strain>
    </source>
</reference>
<dbReference type="Gene3D" id="3.40.1110.10">
    <property type="entry name" value="Calcium-transporting ATPase, cytoplasmic domain N"/>
    <property type="match status" value="2"/>
</dbReference>
<dbReference type="Pfam" id="PF13246">
    <property type="entry name" value="Cation_ATPase"/>
    <property type="match status" value="2"/>
</dbReference>
<feature type="binding site" evidence="14">
    <location>
        <position position="2110"/>
    </location>
    <ligand>
        <name>ATP</name>
        <dbReference type="ChEBI" id="CHEBI:30616"/>
    </ligand>
</feature>
<evidence type="ECO:0000256" key="4">
    <source>
        <dbReference type="ARBA" id="ARBA00022692"/>
    </source>
</evidence>
<dbReference type="PRINTS" id="PR00119">
    <property type="entry name" value="CATATPASE"/>
</dbReference>
<feature type="region of interest" description="Disordered" evidence="16">
    <location>
        <begin position="1058"/>
        <end position="1107"/>
    </location>
</feature>
<evidence type="ECO:0000256" key="6">
    <source>
        <dbReference type="ARBA" id="ARBA00022741"/>
    </source>
</evidence>
<dbReference type="PROSITE" id="PS00154">
    <property type="entry name" value="ATPASE_E1_E2"/>
    <property type="match status" value="2"/>
</dbReference>
<evidence type="ECO:0000259" key="19">
    <source>
        <dbReference type="Pfam" id="PF16212"/>
    </source>
</evidence>
<evidence type="ECO:0000259" key="18">
    <source>
        <dbReference type="Pfam" id="PF16209"/>
    </source>
</evidence>
<dbReference type="SUPFAM" id="SSF81665">
    <property type="entry name" value="Calcium ATPase, transmembrane domain M"/>
    <property type="match status" value="2"/>
</dbReference>
<dbReference type="InterPro" id="IPR023214">
    <property type="entry name" value="HAD_sf"/>
</dbReference>
<dbReference type="Gene3D" id="3.40.50.1000">
    <property type="entry name" value="HAD superfamily/HAD-like"/>
    <property type="match status" value="3"/>
</dbReference>
<feature type="transmembrane region" description="Helical" evidence="17">
    <location>
        <begin position="1564"/>
        <end position="1589"/>
    </location>
</feature>
<feature type="binding site" evidence="14">
    <location>
        <position position="1641"/>
    </location>
    <ligand>
        <name>ATP</name>
        <dbReference type="ChEBI" id="CHEBI:30616"/>
    </ligand>
</feature>
<feature type="region of interest" description="Disordered" evidence="16">
    <location>
        <begin position="2424"/>
        <end position="2445"/>
    </location>
</feature>
<dbReference type="InterPro" id="IPR001757">
    <property type="entry name" value="P_typ_ATPase"/>
</dbReference>
<feature type="transmembrane region" description="Helical" evidence="17">
    <location>
        <begin position="108"/>
        <end position="136"/>
    </location>
</feature>
<feature type="transmembrane region" description="Helical" evidence="17">
    <location>
        <begin position="939"/>
        <end position="961"/>
    </location>
</feature>
<keyword evidence="7 14" id="KW-0067">ATP-binding</keyword>
<evidence type="ECO:0000256" key="16">
    <source>
        <dbReference type="SAM" id="MobiDB-lite"/>
    </source>
</evidence>
<dbReference type="SFLD" id="SFLDF00027">
    <property type="entry name" value="p-type_atpase"/>
    <property type="match status" value="2"/>
</dbReference>
<evidence type="ECO:0000256" key="1">
    <source>
        <dbReference type="ARBA" id="ARBA00004141"/>
    </source>
</evidence>
<feature type="region of interest" description="Disordered" evidence="16">
    <location>
        <begin position="979"/>
        <end position="1000"/>
    </location>
</feature>
<keyword evidence="4 17" id="KW-0812">Transmembrane</keyword>
<feature type="compositionally biased region" description="Low complexity" evidence="16">
    <location>
        <begin position="2503"/>
        <end position="2517"/>
    </location>
</feature>
<feature type="region of interest" description="Disordered" evidence="16">
    <location>
        <begin position="2503"/>
        <end position="2577"/>
    </location>
</feature>
<dbReference type="InterPro" id="IPR044492">
    <property type="entry name" value="P_typ_ATPase_HD_dom"/>
</dbReference>
<feature type="binding site" evidence="14">
    <location>
        <position position="2134"/>
    </location>
    <ligand>
        <name>ATP</name>
        <dbReference type="ChEBI" id="CHEBI:30616"/>
    </ligand>
</feature>
<dbReference type="OrthoDB" id="377733at2759"/>
<feature type="transmembrane region" description="Helical" evidence="17">
    <location>
        <begin position="2339"/>
        <end position="2364"/>
    </location>
</feature>
<dbReference type="InParanoid" id="E3NIL0"/>
<feature type="binding site" evidence="14">
    <location>
        <position position="1818"/>
    </location>
    <ligand>
        <name>ATP</name>
        <dbReference type="ChEBI" id="CHEBI:30616"/>
    </ligand>
</feature>
<dbReference type="InterPro" id="IPR008250">
    <property type="entry name" value="ATPase_P-typ_transduc_dom_A_sf"/>
</dbReference>
<keyword evidence="6 14" id="KW-0547">Nucleotide-binding</keyword>
<feature type="binding site" evidence="14">
    <location>
        <position position="1640"/>
    </location>
    <ligand>
        <name>ATP</name>
        <dbReference type="ChEBI" id="CHEBI:30616"/>
    </ligand>
</feature>
<feature type="binding site" evidence="14">
    <location>
        <position position="1935"/>
    </location>
    <ligand>
        <name>ATP</name>
        <dbReference type="ChEBI" id="CHEBI:30616"/>
    </ligand>
</feature>
<evidence type="ECO:0000313" key="20">
    <source>
        <dbReference type="EMBL" id="EFO99036.1"/>
    </source>
</evidence>
<protein>
    <recommendedName>
        <fullName evidence="3">P-type phospholipid transporter</fullName>
        <ecNumber evidence="3">7.6.2.1</ecNumber>
    </recommendedName>
</protein>
<proteinExistence type="inferred from homology"/>
<evidence type="ECO:0000313" key="21">
    <source>
        <dbReference type="Proteomes" id="UP000008281"/>
    </source>
</evidence>
<gene>
    <name evidence="20" type="ORF">CRE_12336</name>
</gene>
<feature type="transmembrane region" description="Helical" evidence="17">
    <location>
        <begin position="2307"/>
        <end position="2327"/>
    </location>
</feature>
<feature type="domain" description="P-type ATPase C-terminal" evidence="19">
    <location>
        <begin position="711"/>
        <end position="961"/>
    </location>
</feature>
<evidence type="ECO:0000256" key="9">
    <source>
        <dbReference type="ARBA" id="ARBA00022967"/>
    </source>
</evidence>
<evidence type="ECO:0000256" key="2">
    <source>
        <dbReference type="ARBA" id="ARBA00008109"/>
    </source>
</evidence>
<feature type="binding site" evidence="15">
    <location>
        <position position="1641"/>
    </location>
    <ligand>
        <name>Mg(2+)</name>
        <dbReference type="ChEBI" id="CHEBI:18420"/>
    </ligand>
</feature>
<feature type="transmembrane region" description="Helical" evidence="17">
    <location>
        <begin position="894"/>
        <end position="919"/>
    </location>
</feature>